<protein>
    <recommendedName>
        <fullName evidence="2">Phosphoesterase</fullName>
        <ecNumber evidence="2">3.1.4.-</ecNumber>
    </recommendedName>
</protein>
<evidence type="ECO:0000313" key="4">
    <source>
        <dbReference type="EMBL" id="EMG36334.1"/>
    </source>
</evidence>
<dbReference type="EC" id="3.1.4.-" evidence="2"/>
<evidence type="ECO:0000256" key="1">
    <source>
        <dbReference type="ARBA" id="ARBA00008950"/>
    </source>
</evidence>
<feature type="domain" description="Calcineurin-like phosphoesterase" evidence="3">
    <location>
        <begin position="1"/>
        <end position="150"/>
    </location>
</feature>
<dbReference type="Gene3D" id="3.60.21.10">
    <property type="match status" value="1"/>
</dbReference>
<dbReference type="InterPro" id="IPR029052">
    <property type="entry name" value="Metallo-depent_PP-like"/>
</dbReference>
<dbReference type="EMBL" id="AOSV01000030">
    <property type="protein sequence ID" value="EMG36334.1"/>
    <property type="molecule type" value="Genomic_DNA"/>
</dbReference>
<organism evidence="4 5">
    <name type="scientific">Desulfocurvibacter africanus PCS</name>
    <dbReference type="NCBI Taxonomy" id="1262666"/>
    <lineage>
        <taxon>Bacteria</taxon>
        <taxon>Pseudomonadati</taxon>
        <taxon>Thermodesulfobacteriota</taxon>
        <taxon>Desulfovibrionia</taxon>
        <taxon>Desulfovibrionales</taxon>
        <taxon>Desulfovibrionaceae</taxon>
        <taxon>Desulfocurvibacter</taxon>
    </lineage>
</organism>
<dbReference type="InterPro" id="IPR024654">
    <property type="entry name" value="Calcineurin-like_PHP_lpxH"/>
</dbReference>
<name>M5PQI3_DESAF</name>
<keyword evidence="2" id="KW-0479">Metal-binding</keyword>
<dbReference type="NCBIfam" id="TIGR00040">
    <property type="entry name" value="yfcE"/>
    <property type="match status" value="1"/>
</dbReference>
<comment type="similarity">
    <text evidence="1 2">Belongs to the metallophosphoesterase superfamily. YfcE family.</text>
</comment>
<dbReference type="PATRIC" id="fig|1262666.3.peg.2870"/>
<comment type="caution">
    <text evidence="4">The sequence shown here is derived from an EMBL/GenBank/DDBJ whole genome shotgun (WGS) entry which is preliminary data.</text>
</comment>
<dbReference type="GO" id="GO:0016787">
    <property type="term" value="F:hydrolase activity"/>
    <property type="evidence" value="ECO:0007669"/>
    <property type="project" value="UniProtKB-UniRule"/>
</dbReference>
<dbReference type="Proteomes" id="UP000011922">
    <property type="component" value="Unassembled WGS sequence"/>
</dbReference>
<proteinExistence type="inferred from homology"/>
<dbReference type="OrthoDB" id="9785951at2"/>
<dbReference type="RefSeq" id="WP_005988262.1">
    <property type="nucleotide sequence ID" value="NZ_AOSV01000030.1"/>
</dbReference>
<dbReference type="SUPFAM" id="SSF56300">
    <property type="entry name" value="Metallo-dependent phosphatases"/>
    <property type="match status" value="1"/>
</dbReference>
<evidence type="ECO:0000259" key="3">
    <source>
        <dbReference type="Pfam" id="PF12850"/>
    </source>
</evidence>
<dbReference type="GO" id="GO:0046872">
    <property type="term" value="F:metal ion binding"/>
    <property type="evidence" value="ECO:0007669"/>
    <property type="project" value="UniProtKB-KW"/>
</dbReference>
<reference evidence="4 5" key="1">
    <citation type="journal article" date="2013" name="Genome Announc.">
        <title>Draft Genome Sequence for Desulfovibrio africanus Strain PCS.</title>
        <authorList>
            <person name="Brown S.D."/>
            <person name="Utturkar S.M."/>
            <person name="Arkin A.P."/>
            <person name="Deutschbauer A.M."/>
            <person name="Elias D.A."/>
            <person name="Hazen T.C."/>
            <person name="Chakraborty R."/>
        </authorList>
    </citation>
    <scope>NUCLEOTIDE SEQUENCE [LARGE SCALE GENOMIC DNA]</scope>
    <source>
        <strain evidence="4 5">PCS</strain>
    </source>
</reference>
<evidence type="ECO:0000256" key="2">
    <source>
        <dbReference type="RuleBase" id="RU362039"/>
    </source>
</evidence>
<sequence>MLVAVISDTHLAEPTPSFRRVFNRHIEPADVVLHCGDITGAAMLRFFEASHPAFHAVLGNCDAMTGGMDLPAMYTLELAGFRIGMAHGWGARSQVGLTVLEALGPRLDIVCYGHTHRQHWEKIGSTWLLNPGSLDLVREERPSLALLTLEPGREPACEHVTVSGRD</sequence>
<dbReference type="AlphaFoldDB" id="M5PQI3"/>
<dbReference type="PANTHER" id="PTHR11124">
    <property type="entry name" value="VACUOLAR SORTING PROTEIN VPS29"/>
    <property type="match status" value="1"/>
</dbReference>
<gene>
    <name evidence="4" type="ORF">PCS_02837</name>
</gene>
<evidence type="ECO:0000313" key="5">
    <source>
        <dbReference type="Proteomes" id="UP000011922"/>
    </source>
</evidence>
<comment type="cofactor">
    <cofactor evidence="2">
        <name>a divalent metal cation</name>
        <dbReference type="ChEBI" id="CHEBI:60240"/>
    </cofactor>
</comment>
<accession>M5PQI3</accession>
<dbReference type="InterPro" id="IPR000979">
    <property type="entry name" value="Phosphodiesterase_MJ0936/Vps29"/>
</dbReference>
<dbReference type="Pfam" id="PF12850">
    <property type="entry name" value="Metallophos_2"/>
    <property type="match status" value="1"/>
</dbReference>